<dbReference type="Gene3D" id="3.90.190.20">
    <property type="entry name" value="Mur ligase, C-terminal domain"/>
    <property type="match status" value="1"/>
</dbReference>
<evidence type="ECO:0000256" key="1">
    <source>
        <dbReference type="ARBA" id="ARBA00008276"/>
    </source>
</evidence>
<dbReference type="EC" id="6.3.2.17" evidence="2"/>
<dbReference type="GO" id="GO:0046872">
    <property type="term" value="F:metal ion binding"/>
    <property type="evidence" value="ECO:0007669"/>
    <property type="project" value="UniProtKB-KW"/>
</dbReference>
<dbReference type="InterPro" id="IPR001645">
    <property type="entry name" value="Folylpolyglutamate_synth"/>
</dbReference>
<comment type="similarity">
    <text evidence="1 10">Belongs to the folylpolyglutamate synthase family.</text>
</comment>
<evidence type="ECO:0000259" key="11">
    <source>
        <dbReference type="Pfam" id="PF02875"/>
    </source>
</evidence>
<dbReference type="SUPFAM" id="SSF53244">
    <property type="entry name" value="MurD-like peptide ligases, peptide-binding domain"/>
    <property type="match status" value="1"/>
</dbReference>
<comment type="caution">
    <text evidence="12">The sequence shown here is derived from an EMBL/GenBank/DDBJ whole genome shotgun (WGS) entry which is preliminary data.</text>
</comment>
<dbReference type="InterPro" id="IPR004101">
    <property type="entry name" value="Mur_ligase_C"/>
</dbReference>
<dbReference type="Pfam" id="PF02875">
    <property type="entry name" value="Mur_ligase_C"/>
    <property type="match status" value="1"/>
</dbReference>
<evidence type="ECO:0000256" key="5">
    <source>
        <dbReference type="ARBA" id="ARBA00022741"/>
    </source>
</evidence>
<dbReference type="EMBL" id="PUFI01000014">
    <property type="protein sequence ID" value="TDG67995.1"/>
    <property type="molecule type" value="Genomic_DNA"/>
</dbReference>
<sequence length="438" mass="48530">MTQQAKAEAKLVAKYKATIKKMDKTWRVLEDNRVPFLKEVLSWIDHPEQQMDVIQIAGTNGKGSTGAILSAVINASQLKVGHFSSPYVNDDREQITLNGEPITRRDFLIYFKQVTDALLKHGKSTNDLSYFEYFMMIALLYFEASSVNIAIIEAGLGGLRDATNAIDNAKLTVFTKISMDHENLMGHNVKEIAQNEAALIKPGTCVVSYAGQDIQALNVLKARTAAVGAEWFSGKIGHIIVENTSPNGLKLKIDDDSGYQLNLPGMFQAHNLNTVLQVLAALRLYGYQTSKEDLNIGLHNARMIGRMDYDGENNILYDAAHNVDGIQALVSTINSWHLKFKPTLVIGVLKDKDYHEMLDEIVPFVQRVITLTPSNPTRALSGDELAADILTNYPNIDVEIADDPTAALSLAMRTRESSQAMIVVTGSFYTLRALNRER</sequence>
<evidence type="ECO:0000256" key="3">
    <source>
        <dbReference type="ARBA" id="ARBA00022598"/>
    </source>
</evidence>
<keyword evidence="5 10" id="KW-0547">Nucleotide-binding</keyword>
<evidence type="ECO:0000313" key="12">
    <source>
        <dbReference type="EMBL" id="TDG67995.1"/>
    </source>
</evidence>
<keyword evidence="7" id="KW-0460">Magnesium</keyword>
<dbReference type="InterPro" id="IPR036565">
    <property type="entry name" value="Mur-like_cat_sf"/>
</dbReference>
<name>A0A4R5N7Y6_9LACO</name>
<dbReference type="SUPFAM" id="SSF53623">
    <property type="entry name" value="MurD-like peptide ligases, catalytic domain"/>
    <property type="match status" value="1"/>
</dbReference>
<dbReference type="GO" id="GO:0005524">
    <property type="term" value="F:ATP binding"/>
    <property type="evidence" value="ECO:0007669"/>
    <property type="project" value="UniProtKB-KW"/>
</dbReference>
<evidence type="ECO:0000256" key="8">
    <source>
        <dbReference type="ARBA" id="ARBA00030592"/>
    </source>
</evidence>
<dbReference type="GO" id="GO:0004326">
    <property type="term" value="F:tetrahydrofolylpolyglutamate synthase activity"/>
    <property type="evidence" value="ECO:0007669"/>
    <property type="project" value="UniProtKB-EC"/>
</dbReference>
<feature type="domain" description="Mur ligase C-terminal" evidence="11">
    <location>
        <begin position="305"/>
        <end position="428"/>
    </location>
</feature>
<comment type="catalytic activity">
    <reaction evidence="9">
        <text>(6S)-5,6,7,8-tetrahydrofolyl-(gamma-L-Glu)(n) + L-glutamate + ATP = (6S)-5,6,7,8-tetrahydrofolyl-(gamma-L-Glu)(n+1) + ADP + phosphate + H(+)</text>
        <dbReference type="Rhea" id="RHEA:10580"/>
        <dbReference type="Rhea" id="RHEA-COMP:14738"/>
        <dbReference type="Rhea" id="RHEA-COMP:14740"/>
        <dbReference type="ChEBI" id="CHEBI:15378"/>
        <dbReference type="ChEBI" id="CHEBI:29985"/>
        <dbReference type="ChEBI" id="CHEBI:30616"/>
        <dbReference type="ChEBI" id="CHEBI:43474"/>
        <dbReference type="ChEBI" id="CHEBI:141005"/>
        <dbReference type="ChEBI" id="CHEBI:456216"/>
        <dbReference type="EC" id="6.3.2.17"/>
    </reaction>
</comment>
<keyword evidence="13" id="KW-1185">Reference proteome</keyword>
<dbReference type="STRING" id="907931.GCA_000165675_01059"/>
<reference evidence="12 13" key="1">
    <citation type="journal article" date="2019" name="Appl. Microbiol. Biotechnol.">
        <title>Uncovering carbohydrate metabolism through a genotype-phenotype association study of 56 lactic acid bacteria genomes.</title>
        <authorList>
            <person name="Buron-Moles G."/>
            <person name="Chailyan A."/>
            <person name="Dolejs I."/>
            <person name="Forster J."/>
            <person name="Miks M.H."/>
        </authorList>
    </citation>
    <scope>NUCLEOTIDE SEQUENCE [LARGE SCALE GENOMIC DNA]</scope>
    <source>
        <strain evidence="12 13">ATCC 700006</strain>
    </source>
</reference>
<organism evidence="12 13">
    <name type="scientific">Leuconostoc fallax</name>
    <dbReference type="NCBI Taxonomy" id="1251"/>
    <lineage>
        <taxon>Bacteria</taxon>
        <taxon>Bacillati</taxon>
        <taxon>Bacillota</taxon>
        <taxon>Bacilli</taxon>
        <taxon>Lactobacillales</taxon>
        <taxon>Lactobacillaceae</taxon>
        <taxon>Leuconostoc</taxon>
    </lineage>
</organism>
<evidence type="ECO:0000256" key="9">
    <source>
        <dbReference type="ARBA" id="ARBA00047493"/>
    </source>
</evidence>
<keyword evidence="4" id="KW-0479">Metal-binding</keyword>
<dbReference type="InterPro" id="IPR036615">
    <property type="entry name" value="Mur_ligase_C_dom_sf"/>
</dbReference>
<dbReference type="Proteomes" id="UP000295681">
    <property type="component" value="Unassembled WGS sequence"/>
</dbReference>
<evidence type="ECO:0000313" key="13">
    <source>
        <dbReference type="Proteomes" id="UP000295681"/>
    </source>
</evidence>
<dbReference type="PANTHER" id="PTHR11136:SF0">
    <property type="entry name" value="DIHYDROFOLATE SYNTHETASE-RELATED"/>
    <property type="match status" value="1"/>
</dbReference>
<accession>A0A4R5N7Y6</accession>
<dbReference type="AlphaFoldDB" id="A0A4R5N7Y6"/>
<evidence type="ECO:0000256" key="10">
    <source>
        <dbReference type="PIRNR" id="PIRNR001563"/>
    </source>
</evidence>
<dbReference type="GO" id="GO:0008841">
    <property type="term" value="F:dihydrofolate synthase activity"/>
    <property type="evidence" value="ECO:0007669"/>
    <property type="project" value="TreeGrafter"/>
</dbReference>
<gene>
    <name evidence="12" type="ORF">C5L23_000301</name>
</gene>
<dbReference type="PANTHER" id="PTHR11136">
    <property type="entry name" value="FOLYLPOLYGLUTAMATE SYNTHASE-RELATED"/>
    <property type="match status" value="1"/>
</dbReference>
<evidence type="ECO:0000256" key="2">
    <source>
        <dbReference type="ARBA" id="ARBA00013025"/>
    </source>
</evidence>
<dbReference type="NCBIfam" id="TIGR01499">
    <property type="entry name" value="folC"/>
    <property type="match status" value="1"/>
</dbReference>
<proteinExistence type="inferred from homology"/>
<keyword evidence="6 10" id="KW-0067">ATP-binding</keyword>
<dbReference type="RefSeq" id="WP_010007910.1">
    <property type="nucleotide sequence ID" value="NZ_JAGYGP010000001.1"/>
</dbReference>
<dbReference type="PIRSF" id="PIRSF001563">
    <property type="entry name" value="Folylpolyglu_synth"/>
    <property type="match status" value="1"/>
</dbReference>
<dbReference type="GO" id="GO:0005829">
    <property type="term" value="C:cytosol"/>
    <property type="evidence" value="ECO:0007669"/>
    <property type="project" value="TreeGrafter"/>
</dbReference>
<evidence type="ECO:0000256" key="6">
    <source>
        <dbReference type="ARBA" id="ARBA00022840"/>
    </source>
</evidence>
<evidence type="ECO:0000256" key="4">
    <source>
        <dbReference type="ARBA" id="ARBA00022723"/>
    </source>
</evidence>
<dbReference type="Gene3D" id="3.40.1190.10">
    <property type="entry name" value="Mur-like, catalytic domain"/>
    <property type="match status" value="1"/>
</dbReference>
<keyword evidence="3 10" id="KW-0436">Ligase</keyword>
<evidence type="ECO:0000256" key="7">
    <source>
        <dbReference type="ARBA" id="ARBA00022842"/>
    </source>
</evidence>
<protein>
    <recommendedName>
        <fullName evidence="2">tetrahydrofolate synthase</fullName>
        <ecNumber evidence="2">6.3.2.17</ecNumber>
    </recommendedName>
    <alternativeName>
        <fullName evidence="8">Tetrahydrofolylpolyglutamate synthase</fullName>
    </alternativeName>
</protein>